<proteinExistence type="predicted"/>
<dbReference type="Proteomes" id="UP000585721">
    <property type="component" value="Unassembled WGS sequence"/>
</dbReference>
<protein>
    <submittedName>
        <fullName evidence="1">Uncharacterized protein</fullName>
    </submittedName>
</protein>
<evidence type="ECO:0000313" key="1">
    <source>
        <dbReference type="EMBL" id="MBB6056827.1"/>
    </source>
</evidence>
<comment type="caution">
    <text evidence="1">The sequence shown here is derived from an EMBL/GenBank/DDBJ whole genome shotgun (WGS) entry which is preliminary data.</text>
</comment>
<evidence type="ECO:0000313" key="2">
    <source>
        <dbReference type="Proteomes" id="UP000585721"/>
    </source>
</evidence>
<gene>
    <name evidence="1" type="ORF">HNR75_002774</name>
</gene>
<dbReference type="RefSeq" id="WP_188027547.1">
    <property type="nucleotide sequence ID" value="NZ_JACHGR010000010.1"/>
</dbReference>
<accession>A0A841GGX1</accession>
<dbReference type="EMBL" id="JACHGR010000010">
    <property type="protein sequence ID" value="MBB6056827.1"/>
    <property type="molecule type" value="Genomic_DNA"/>
</dbReference>
<sequence length="121" mass="14259">MKKIIMFSLFFVLICVFSMSGYDIKITKKTDIYQSVENVSVDEMVKITTLDEGVLVNVLGCFDSKTDMYFYVRDQKNYGYIYDFNFHAIKNWTLSLDKVKYFFKEPLANIQCLIMVSRFSN</sequence>
<keyword evidence="2" id="KW-1185">Reference proteome</keyword>
<name>A0A841GGX1_9GAMM</name>
<reference evidence="1 2" key="1">
    <citation type="submission" date="2020-08" db="EMBL/GenBank/DDBJ databases">
        <title>Genomic Encyclopedia of Type Strains, Phase IV (KMG-IV): sequencing the most valuable type-strain genomes for metagenomic binning, comparative biology and taxonomic classification.</title>
        <authorList>
            <person name="Goeker M."/>
        </authorList>
    </citation>
    <scope>NUCLEOTIDE SEQUENCE [LARGE SCALE GENOMIC DNA]</scope>
    <source>
        <strain evidence="1 2">DSM 22975</strain>
    </source>
</reference>
<dbReference type="AlphaFoldDB" id="A0A841GGX1"/>
<organism evidence="1 2">
    <name type="scientific">Tolumonas osonensis</name>
    <dbReference type="NCBI Taxonomy" id="675874"/>
    <lineage>
        <taxon>Bacteria</taxon>
        <taxon>Pseudomonadati</taxon>
        <taxon>Pseudomonadota</taxon>
        <taxon>Gammaproteobacteria</taxon>
        <taxon>Aeromonadales</taxon>
        <taxon>Aeromonadaceae</taxon>
        <taxon>Tolumonas</taxon>
    </lineage>
</organism>